<keyword evidence="1" id="KW-0472">Membrane</keyword>
<sequence>MITAIAASGKSLARGYTELLLFFPLFLLPTLFALPESPERWLWLTTLPLCHLAGYALGHARFLRSIVHLPLLLCLVAAALLHSYAWMGGTAMFLYIWPVGFIFGYRGSRTAVVRWIEYFPPGYYVVGIVLYFLTSMFMRFIPFAVDSFAPYQPLLLWCGIPSLALMMLMVNQGYLKQETLSAKKTAPLTAAVLWQNRALTMVLFIIAVLIAVFPILQQAVLWLKSKLLGGFNFGMPIEFELNPITPARPPVSQMPSGPPEEPSEWLIWLQKAALILVYIFMAAVIFFVVYRLARMLIRWIRNSYKWLIEFLSQGERMESGIGYEDDVESIMDWRAFRNVFTSRFGSMFKPGDKEPRWDELRSNRERARYLYRAMLAMGRRAGYKAKPYLTPKETGQELERWEKQSLLTPQPIVTVYEKVRYGDKEVSDEEIAAAKAALDGQMKG</sequence>
<feature type="transmembrane region" description="Helical" evidence="1">
    <location>
        <begin position="40"/>
        <end position="58"/>
    </location>
</feature>
<feature type="transmembrane region" description="Helical" evidence="1">
    <location>
        <begin position="92"/>
        <end position="109"/>
    </location>
</feature>
<feature type="transmembrane region" description="Helical" evidence="1">
    <location>
        <begin position="196"/>
        <end position="216"/>
    </location>
</feature>
<evidence type="ECO:0000313" key="3">
    <source>
        <dbReference type="EMBL" id="CAG7650879.1"/>
    </source>
</evidence>
<organism evidence="3 4">
    <name type="scientific">Paenibacillus solanacearum</name>
    <dbReference type="NCBI Taxonomy" id="2048548"/>
    <lineage>
        <taxon>Bacteria</taxon>
        <taxon>Bacillati</taxon>
        <taxon>Bacillota</taxon>
        <taxon>Bacilli</taxon>
        <taxon>Bacillales</taxon>
        <taxon>Paenibacillaceae</taxon>
        <taxon>Paenibacillus</taxon>
    </lineage>
</organism>
<name>A0A916KAA3_9BACL</name>
<feature type="transmembrane region" description="Helical" evidence="1">
    <location>
        <begin position="272"/>
        <end position="293"/>
    </location>
</feature>
<feature type="transmembrane region" description="Helical" evidence="1">
    <location>
        <begin position="12"/>
        <end position="34"/>
    </location>
</feature>
<proteinExistence type="predicted"/>
<evidence type="ECO:0000313" key="4">
    <source>
        <dbReference type="Proteomes" id="UP000693672"/>
    </source>
</evidence>
<gene>
    <name evidence="3" type="ORF">PAESOLCIP111_06196</name>
</gene>
<reference evidence="3" key="1">
    <citation type="submission" date="2021-06" db="EMBL/GenBank/DDBJ databases">
        <authorList>
            <person name="Criscuolo A."/>
        </authorList>
    </citation>
    <scope>NUCLEOTIDE SEQUENCE</scope>
    <source>
        <strain evidence="3">CIP111600</strain>
    </source>
</reference>
<feature type="transmembrane region" description="Helical" evidence="1">
    <location>
        <begin position="65"/>
        <end position="86"/>
    </location>
</feature>
<evidence type="ECO:0000256" key="1">
    <source>
        <dbReference type="SAM" id="Phobius"/>
    </source>
</evidence>
<evidence type="ECO:0000259" key="2">
    <source>
        <dbReference type="Pfam" id="PF13559"/>
    </source>
</evidence>
<dbReference type="AlphaFoldDB" id="A0A916KAA3"/>
<keyword evidence="4" id="KW-1185">Reference proteome</keyword>
<dbReference type="Pfam" id="PF13559">
    <property type="entry name" value="DUF4129"/>
    <property type="match status" value="1"/>
</dbReference>
<feature type="domain" description="Protein-glutamine gamma-glutamyltransferase-like C-terminal" evidence="2">
    <location>
        <begin position="370"/>
        <end position="439"/>
    </location>
</feature>
<protein>
    <recommendedName>
        <fullName evidence="2">Protein-glutamine gamma-glutamyltransferase-like C-terminal domain-containing protein</fullName>
    </recommendedName>
</protein>
<feature type="transmembrane region" description="Helical" evidence="1">
    <location>
        <begin position="121"/>
        <end position="142"/>
    </location>
</feature>
<dbReference type="InterPro" id="IPR025403">
    <property type="entry name" value="TgpA-like_C"/>
</dbReference>
<keyword evidence="1" id="KW-1133">Transmembrane helix</keyword>
<dbReference type="Proteomes" id="UP000693672">
    <property type="component" value="Unassembled WGS sequence"/>
</dbReference>
<accession>A0A916KAA3</accession>
<comment type="caution">
    <text evidence="3">The sequence shown here is derived from an EMBL/GenBank/DDBJ whole genome shotgun (WGS) entry which is preliminary data.</text>
</comment>
<dbReference type="RefSeq" id="WP_218095858.1">
    <property type="nucleotide sequence ID" value="NZ_CAJVAS010000056.1"/>
</dbReference>
<dbReference type="EMBL" id="CAJVAS010000056">
    <property type="protein sequence ID" value="CAG7650879.1"/>
    <property type="molecule type" value="Genomic_DNA"/>
</dbReference>
<feature type="transmembrane region" description="Helical" evidence="1">
    <location>
        <begin position="154"/>
        <end position="175"/>
    </location>
</feature>
<keyword evidence="1" id="KW-0812">Transmembrane</keyword>